<accession>A0A2B4RH16</accession>
<protein>
    <submittedName>
        <fullName evidence="1">Uncharacterized protein</fullName>
    </submittedName>
</protein>
<keyword evidence="2" id="KW-1185">Reference proteome</keyword>
<dbReference type="AlphaFoldDB" id="A0A2B4RH16"/>
<reference evidence="2" key="1">
    <citation type="journal article" date="2017" name="bioRxiv">
        <title>Comparative analysis of the genomes of Stylophora pistillata and Acropora digitifera provides evidence for extensive differences between species of corals.</title>
        <authorList>
            <person name="Voolstra C.R."/>
            <person name="Li Y."/>
            <person name="Liew Y.J."/>
            <person name="Baumgarten S."/>
            <person name="Zoccola D."/>
            <person name="Flot J.-F."/>
            <person name="Tambutte S."/>
            <person name="Allemand D."/>
            <person name="Aranda M."/>
        </authorList>
    </citation>
    <scope>NUCLEOTIDE SEQUENCE [LARGE SCALE GENOMIC DNA]</scope>
</reference>
<evidence type="ECO:0000313" key="1">
    <source>
        <dbReference type="EMBL" id="PFX16911.1"/>
    </source>
</evidence>
<dbReference type="Proteomes" id="UP000225706">
    <property type="component" value="Unassembled WGS sequence"/>
</dbReference>
<evidence type="ECO:0000313" key="2">
    <source>
        <dbReference type="Proteomes" id="UP000225706"/>
    </source>
</evidence>
<dbReference type="EMBL" id="LSMT01000509">
    <property type="protein sequence ID" value="PFX16911.1"/>
    <property type="molecule type" value="Genomic_DNA"/>
</dbReference>
<comment type="caution">
    <text evidence="1">The sequence shown here is derived from an EMBL/GenBank/DDBJ whole genome shotgun (WGS) entry which is preliminary data.</text>
</comment>
<proteinExistence type="predicted"/>
<name>A0A2B4RH16_STYPI</name>
<sequence length="302" mass="34252">MRERYPMSYLLQYDQLLMPTIQETVKQLTNTSFIYYTRKTAHYTDPAASIRYSNLIWPEKPPKVTVSVQDLQLLQEWQRQYRWGVRQRSVRDIGKYDAGTLPSFASAEETNPAEVGCNTMRFEGEQTVEENQPLVGVEVHSSTPVLFKKGELLAVKPGFEINAPMSPTETIDEEFGCFVAVGLGMVLKRGILFPLAGNDINESMAGDSNQNDIVYISDSCYSRILNSINKRNPTAFAIAEVTDAELEDDNLALEQFLDSEFDGVDGRHEANAVLHSPKGIAEIRSRRERGVRKRNFDDMVYY</sequence>
<organism evidence="1 2">
    <name type="scientific">Stylophora pistillata</name>
    <name type="common">Smooth cauliflower coral</name>
    <dbReference type="NCBI Taxonomy" id="50429"/>
    <lineage>
        <taxon>Eukaryota</taxon>
        <taxon>Metazoa</taxon>
        <taxon>Cnidaria</taxon>
        <taxon>Anthozoa</taxon>
        <taxon>Hexacorallia</taxon>
        <taxon>Scleractinia</taxon>
        <taxon>Astrocoeniina</taxon>
        <taxon>Pocilloporidae</taxon>
        <taxon>Stylophora</taxon>
    </lineage>
</organism>
<gene>
    <name evidence="1" type="ORF">AWC38_SpisGene18782</name>
</gene>